<dbReference type="InterPro" id="IPR011063">
    <property type="entry name" value="TilS/TtcA_N"/>
</dbReference>
<dbReference type="InterPro" id="IPR012094">
    <property type="entry name" value="tRNA_Ile_lys_synt"/>
</dbReference>
<comment type="domain">
    <text evidence="8">The N-terminal region contains the highly conserved SGGXDS motif, predicted to be a P-loop motif involved in ATP binding.</text>
</comment>
<dbReference type="RefSeq" id="WP_111717408.1">
    <property type="nucleotide sequence ID" value="NZ_CP073819.1"/>
</dbReference>
<dbReference type="Pfam" id="PF01171">
    <property type="entry name" value="ATP_bind_3"/>
    <property type="match status" value="1"/>
</dbReference>
<feature type="domain" description="Lysidine-tRNA(Ile) synthetase C-terminal" evidence="9">
    <location>
        <begin position="338"/>
        <end position="405"/>
    </location>
</feature>
<evidence type="ECO:0000256" key="6">
    <source>
        <dbReference type="ARBA" id="ARBA00022840"/>
    </source>
</evidence>
<protein>
    <recommendedName>
        <fullName evidence="8">tRNA(Ile)-lysidine synthase</fullName>
        <ecNumber evidence="8">6.3.4.19</ecNumber>
    </recommendedName>
    <alternativeName>
        <fullName evidence="8">tRNA(Ile)-2-lysyl-cytidine synthase</fullName>
    </alternativeName>
    <alternativeName>
        <fullName evidence="8">tRNA(Ile)-lysidine synthetase</fullName>
    </alternativeName>
</protein>
<evidence type="ECO:0000313" key="11">
    <source>
        <dbReference type="Proteomes" id="UP000249808"/>
    </source>
</evidence>
<keyword evidence="11" id="KW-1185">Reference proteome</keyword>
<dbReference type="GO" id="GO:0005737">
    <property type="term" value="C:cytoplasm"/>
    <property type="evidence" value="ECO:0007669"/>
    <property type="project" value="UniProtKB-SubCell"/>
</dbReference>
<evidence type="ECO:0000259" key="9">
    <source>
        <dbReference type="SMART" id="SM00977"/>
    </source>
</evidence>
<dbReference type="NCBIfam" id="TIGR02433">
    <property type="entry name" value="lysidine_TilS_C"/>
    <property type="match status" value="1"/>
</dbReference>
<keyword evidence="5 8" id="KW-0547">Nucleotide-binding</keyword>
<dbReference type="Pfam" id="PF11734">
    <property type="entry name" value="TilS_C"/>
    <property type="match status" value="1"/>
</dbReference>
<dbReference type="Proteomes" id="UP000249808">
    <property type="component" value="Unassembled WGS sequence"/>
</dbReference>
<dbReference type="EC" id="6.3.4.19" evidence="8"/>
<dbReference type="SMART" id="SM00977">
    <property type="entry name" value="TilS_C"/>
    <property type="match status" value="1"/>
</dbReference>
<keyword evidence="3 8" id="KW-0436">Ligase</keyword>
<reference evidence="10 11" key="1">
    <citation type="journal article" date="2018" name="Front. Microbiol.">
        <title>Description and Comparative Genomics of Macrococcus caseolyticus subsp. hominis subsp. nov., Macrococcus goetzii sp. nov., Macrococcus epidermidis sp. nov., and Macrococcus bohemicus sp. nov., Novel Macrococci From Human Clinical Material With Virulence Potential and Suspected Uptake of Foreign DNA by Natural Transformation.</title>
        <authorList>
            <person name="Maslanova I."/>
            <person name="Wertheimer Z."/>
            <person name="Sedlacek I."/>
            <person name="Svec P."/>
            <person name="Indrakova A."/>
            <person name="Kovarovic V."/>
            <person name="Schumann P."/>
            <person name="Sproer C."/>
            <person name="Kralova S."/>
            <person name="Sedo O."/>
            <person name="Kristofova L."/>
            <person name="Vrbovska V."/>
            <person name="Fuzik T."/>
            <person name="Petras P."/>
            <person name="Zdrahal Z."/>
            <person name="Ruzickova V."/>
            <person name="Doskar J."/>
            <person name="Pantucek R."/>
        </authorList>
    </citation>
    <scope>NUCLEOTIDE SEQUENCE [LARGE SCALE GENOMIC DNA]</scope>
    <source>
        <strain evidence="10 11">01/688</strain>
    </source>
</reference>
<evidence type="ECO:0000256" key="1">
    <source>
        <dbReference type="ARBA" id="ARBA00004496"/>
    </source>
</evidence>
<dbReference type="InterPro" id="IPR012796">
    <property type="entry name" value="Lysidine-tRNA-synth_C"/>
</dbReference>
<evidence type="ECO:0000256" key="4">
    <source>
        <dbReference type="ARBA" id="ARBA00022694"/>
    </source>
</evidence>
<gene>
    <name evidence="8 10" type="primary">tilS</name>
    <name evidence="10" type="ORF">BHU61_12645</name>
</gene>
<proteinExistence type="inferred from homology"/>
<dbReference type="PANTHER" id="PTHR43033">
    <property type="entry name" value="TRNA(ILE)-LYSIDINE SYNTHASE-RELATED"/>
    <property type="match status" value="1"/>
</dbReference>
<dbReference type="InterPro" id="IPR012795">
    <property type="entry name" value="tRNA_Ile_lys_synt_N"/>
</dbReference>
<evidence type="ECO:0000256" key="2">
    <source>
        <dbReference type="ARBA" id="ARBA00022490"/>
    </source>
</evidence>
<dbReference type="EMBL" id="PZJH01000011">
    <property type="protein sequence ID" value="RAK43646.1"/>
    <property type="molecule type" value="Genomic_DNA"/>
</dbReference>
<dbReference type="SUPFAM" id="SSF52402">
    <property type="entry name" value="Adenine nucleotide alpha hydrolases-like"/>
    <property type="match status" value="1"/>
</dbReference>
<evidence type="ECO:0000256" key="7">
    <source>
        <dbReference type="ARBA" id="ARBA00048539"/>
    </source>
</evidence>
<evidence type="ECO:0000256" key="3">
    <source>
        <dbReference type="ARBA" id="ARBA00022598"/>
    </source>
</evidence>
<dbReference type="PANTHER" id="PTHR43033:SF1">
    <property type="entry name" value="TRNA(ILE)-LYSIDINE SYNTHASE-RELATED"/>
    <property type="match status" value="1"/>
</dbReference>
<dbReference type="GO" id="GO:0005524">
    <property type="term" value="F:ATP binding"/>
    <property type="evidence" value="ECO:0007669"/>
    <property type="project" value="UniProtKB-UniRule"/>
</dbReference>
<dbReference type="InterPro" id="IPR014729">
    <property type="entry name" value="Rossmann-like_a/b/a_fold"/>
</dbReference>
<dbReference type="HAMAP" id="MF_01161">
    <property type="entry name" value="tRNA_Ile_lys_synt"/>
    <property type="match status" value="1"/>
</dbReference>
<comment type="subcellular location">
    <subcellularLocation>
        <location evidence="1 8">Cytoplasm</location>
    </subcellularLocation>
</comment>
<keyword evidence="6 8" id="KW-0067">ATP-binding</keyword>
<comment type="caution">
    <text evidence="10">The sequence shown here is derived from an EMBL/GenBank/DDBJ whole genome shotgun (WGS) entry which is preliminary data.</text>
</comment>
<feature type="binding site" evidence="8">
    <location>
        <begin position="16"/>
        <end position="21"/>
    </location>
    <ligand>
        <name>ATP</name>
        <dbReference type="ChEBI" id="CHEBI:30616"/>
    </ligand>
</feature>
<comment type="function">
    <text evidence="8">Ligates lysine onto the cytidine present at position 34 of the AUA codon-specific tRNA(Ile) that contains the anticodon CAU, in an ATP-dependent manner. Cytidine is converted to lysidine, thus changing the amino acid specificity of the tRNA from methionine to isoleucine.</text>
</comment>
<sequence>MDCLWNEYDTVAVAVSGGVDSMVLLDKVNILNHHKKLYALHVNHQLRDVSDEEEKMIQAYCKQHNIELITYTIPKNSFNPNKSIQREARDIRYHFFETQINIKHIDCLLTAHHKDDQLETIFFRLMTNRYNYQPINIQQVVARDGYQLIRPLINVSKAELIEYAHEFKVPYMTDASNTDSKYLRNFIRNDIFKVLDDSSIDKHQLLNLADYMEDVDDLIDLHVERYKIDIENNALSRYKLSEENRLVIQKVLLSFIQRYVTQYTVSFGFLNEVIRVLQSDATHASFAIAPGWHIQIAYDKLIVRNKNEKIDDKLEVVSPGKYYFNDYKIEIKDEIQPITIRTRKDGDVIEINGMHQKVARILKDLKVPVYDRPKIPIVCVEDEVIAIGHYKSNHHPFNNKIIITKEN</sequence>
<dbReference type="GO" id="GO:0032267">
    <property type="term" value="F:tRNA(Ile)-lysidine synthase activity"/>
    <property type="evidence" value="ECO:0007669"/>
    <property type="project" value="UniProtKB-EC"/>
</dbReference>
<comment type="similarity">
    <text evidence="8">Belongs to the tRNA(Ile)-lysidine synthase family.</text>
</comment>
<keyword evidence="2 8" id="KW-0963">Cytoplasm</keyword>
<dbReference type="CDD" id="cd01992">
    <property type="entry name" value="TilS_N"/>
    <property type="match status" value="1"/>
</dbReference>
<accession>A0A327ZMY7</accession>
<dbReference type="NCBIfam" id="TIGR02432">
    <property type="entry name" value="lysidine_TilS_N"/>
    <property type="match status" value="1"/>
</dbReference>
<dbReference type="AlphaFoldDB" id="A0A327ZMY7"/>
<dbReference type="GO" id="GO:0006400">
    <property type="term" value="P:tRNA modification"/>
    <property type="evidence" value="ECO:0007669"/>
    <property type="project" value="UniProtKB-UniRule"/>
</dbReference>
<comment type="catalytic activity">
    <reaction evidence="7 8">
        <text>cytidine(34) in tRNA(Ile2) + L-lysine + ATP = lysidine(34) in tRNA(Ile2) + AMP + diphosphate + H(+)</text>
        <dbReference type="Rhea" id="RHEA:43744"/>
        <dbReference type="Rhea" id="RHEA-COMP:10625"/>
        <dbReference type="Rhea" id="RHEA-COMP:10670"/>
        <dbReference type="ChEBI" id="CHEBI:15378"/>
        <dbReference type="ChEBI" id="CHEBI:30616"/>
        <dbReference type="ChEBI" id="CHEBI:32551"/>
        <dbReference type="ChEBI" id="CHEBI:33019"/>
        <dbReference type="ChEBI" id="CHEBI:82748"/>
        <dbReference type="ChEBI" id="CHEBI:83665"/>
        <dbReference type="ChEBI" id="CHEBI:456215"/>
        <dbReference type="EC" id="6.3.4.19"/>
    </reaction>
</comment>
<evidence type="ECO:0000256" key="8">
    <source>
        <dbReference type="HAMAP-Rule" id="MF_01161"/>
    </source>
</evidence>
<dbReference type="SUPFAM" id="SSF56037">
    <property type="entry name" value="PheT/TilS domain"/>
    <property type="match status" value="1"/>
</dbReference>
<organism evidence="10 11">
    <name type="scientific">Macrococcus epidermidis</name>
    <dbReference type="NCBI Taxonomy" id="1902580"/>
    <lineage>
        <taxon>Bacteria</taxon>
        <taxon>Bacillati</taxon>
        <taxon>Bacillota</taxon>
        <taxon>Bacilli</taxon>
        <taxon>Bacillales</taxon>
        <taxon>Staphylococcaceae</taxon>
        <taxon>Macrococcus</taxon>
    </lineage>
</organism>
<evidence type="ECO:0000313" key="10">
    <source>
        <dbReference type="EMBL" id="RAK43646.1"/>
    </source>
</evidence>
<keyword evidence="4 8" id="KW-0819">tRNA processing</keyword>
<name>A0A327ZMY7_9STAP</name>
<evidence type="ECO:0000256" key="5">
    <source>
        <dbReference type="ARBA" id="ARBA00022741"/>
    </source>
</evidence>
<dbReference type="Gene3D" id="3.40.50.620">
    <property type="entry name" value="HUPs"/>
    <property type="match status" value="1"/>
</dbReference>